<sequence length="468" mass="52822">MTRQQRTLLFCDTHNNELCVELTVQQFLTYQRDTCKCVRVKHGARRRGNGETELSTCGRIPVGLCDVTTIVAELAKRLLSRKTGVHDVKKIKRFTLARLELRPLRRPARSHVLFRVLFRGVTFQGRNGSSAVPYGWFHYDKVLSQAVTGYGNTTPQTTAGKAVVIIYGFLGCSGGILFFNLFLERIITFLAFILRTVHLRRLKKRMEDGGLGARRASRVSRASLPDDMDEDECSLDNWKPSVYWVMLYLTLASVTLALCAAAVYSPFENWSFFESLYFCFVSFATIGFGDYVSTQEATYPHVHWYRFGNFVFIVLGCCCIYSLFNVTSIVIKQALNWLIVRLDCRCFEDPTGAAGRLWRRQSMRFQQSMRRRRRHSMGYDSEGDGAGGRRLSGEMISMKDFLQANKVSLAVMQKQLYETAQMQRGGCQYGSDRGHSSSGRRAPGSFTPGTVGPLAIVSQKLGESGSGR</sequence>
<dbReference type="GO" id="GO:0030322">
    <property type="term" value="P:stabilization of membrane potential"/>
    <property type="evidence" value="ECO:0007669"/>
    <property type="project" value="TreeGrafter"/>
</dbReference>
<evidence type="ECO:0000256" key="16">
    <source>
        <dbReference type="SAM" id="Phobius"/>
    </source>
</evidence>
<dbReference type="GO" id="GO:0015271">
    <property type="term" value="F:outward rectifier potassium channel activity"/>
    <property type="evidence" value="ECO:0007669"/>
    <property type="project" value="TreeGrafter"/>
</dbReference>
<keyword evidence="5 14" id="KW-0812">Transmembrane</keyword>
<comment type="subcellular location">
    <subcellularLocation>
        <location evidence="1">Cell membrane</location>
        <topology evidence="1">Multi-pass membrane protein</topology>
    </subcellularLocation>
</comment>
<evidence type="ECO:0000256" key="2">
    <source>
        <dbReference type="ARBA" id="ARBA00022448"/>
    </source>
</evidence>
<dbReference type="SUPFAM" id="SSF81324">
    <property type="entry name" value="Voltage-gated potassium channels"/>
    <property type="match status" value="2"/>
</dbReference>
<evidence type="ECO:0000256" key="4">
    <source>
        <dbReference type="ARBA" id="ARBA00022538"/>
    </source>
</evidence>
<comment type="similarity">
    <text evidence="14">Belongs to the two pore domain potassium channel (TC 1.A.1.8) family.</text>
</comment>
<evidence type="ECO:0000256" key="11">
    <source>
        <dbReference type="ARBA" id="ARBA00023136"/>
    </source>
</evidence>
<dbReference type="GO" id="GO:0046872">
    <property type="term" value="F:metal ion binding"/>
    <property type="evidence" value="ECO:0007669"/>
    <property type="project" value="UniProtKB-KW"/>
</dbReference>
<name>A0A2J7R904_9NEOP</name>
<keyword evidence="2 14" id="KW-0813">Transport</keyword>
<dbReference type="GO" id="GO:0005886">
    <property type="term" value="C:plasma membrane"/>
    <property type="evidence" value="ECO:0007669"/>
    <property type="project" value="UniProtKB-SubCell"/>
</dbReference>
<evidence type="ECO:0000256" key="9">
    <source>
        <dbReference type="ARBA" id="ARBA00022989"/>
    </source>
</evidence>
<evidence type="ECO:0000256" key="10">
    <source>
        <dbReference type="ARBA" id="ARBA00023065"/>
    </source>
</evidence>
<dbReference type="EMBL" id="NEVH01006721">
    <property type="protein sequence ID" value="PNF37316.1"/>
    <property type="molecule type" value="Genomic_DNA"/>
</dbReference>
<evidence type="ECO:0000256" key="6">
    <source>
        <dbReference type="ARBA" id="ARBA00022723"/>
    </source>
</evidence>
<evidence type="ECO:0000256" key="13">
    <source>
        <dbReference type="ARBA" id="ARBA00034430"/>
    </source>
</evidence>
<dbReference type="Gene3D" id="1.10.287.70">
    <property type="match status" value="1"/>
</dbReference>
<keyword evidence="19" id="KW-1185">Reference proteome</keyword>
<feature type="region of interest" description="Disordered" evidence="15">
    <location>
        <begin position="425"/>
        <end position="468"/>
    </location>
</feature>
<evidence type="ECO:0000256" key="12">
    <source>
        <dbReference type="ARBA" id="ARBA00023303"/>
    </source>
</evidence>
<dbReference type="GO" id="GO:0022841">
    <property type="term" value="F:potassium ion leak channel activity"/>
    <property type="evidence" value="ECO:0007669"/>
    <property type="project" value="TreeGrafter"/>
</dbReference>
<gene>
    <name evidence="18" type="ORF">B7P43_G00448</name>
</gene>
<keyword evidence="7" id="KW-0630">Potassium</keyword>
<dbReference type="PRINTS" id="PR01333">
    <property type="entry name" value="2POREKCHANEL"/>
</dbReference>
<feature type="domain" description="Potassium channel" evidence="17">
    <location>
        <begin position="255"/>
        <end position="331"/>
    </location>
</feature>
<evidence type="ECO:0000259" key="17">
    <source>
        <dbReference type="Pfam" id="PF07885"/>
    </source>
</evidence>
<reference evidence="18 19" key="1">
    <citation type="submission" date="2017-12" db="EMBL/GenBank/DDBJ databases">
        <title>Hemimetabolous genomes reveal molecular basis of termite eusociality.</title>
        <authorList>
            <person name="Harrison M.C."/>
            <person name="Jongepier E."/>
            <person name="Robertson H.M."/>
            <person name="Arning N."/>
            <person name="Bitard-Feildel T."/>
            <person name="Chao H."/>
            <person name="Childers C.P."/>
            <person name="Dinh H."/>
            <person name="Doddapaneni H."/>
            <person name="Dugan S."/>
            <person name="Gowin J."/>
            <person name="Greiner C."/>
            <person name="Han Y."/>
            <person name="Hu H."/>
            <person name="Hughes D.S.T."/>
            <person name="Huylmans A.-K."/>
            <person name="Kemena C."/>
            <person name="Kremer L.P.M."/>
            <person name="Lee S.L."/>
            <person name="Lopez-Ezquerra A."/>
            <person name="Mallet L."/>
            <person name="Monroy-Kuhn J.M."/>
            <person name="Moser A."/>
            <person name="Murali S.C."/>
            <person name="Muzny D.M."/>
            <person name="Otani S."/>
            <person name="Piulachs M.-D."/>
            <person name="Poelchau M."/>
            <person name="Qu J."/>
            <person name="Schaub F."/>
            <person name="Wada-Katsumata A."/>
            <person name="Worley K.C."/>
            <person name="Xie Q."/>
            <person name="Ylla G."/>
            <person name="Poulsen M."/>
            <person name="Gibbs R.A."/>
            <person name="Schal C."/>
            <person name="Richards S."/>
            <person name="Belles X."/>
            <person name="Korb J."/>
            <person name="Bornberg-Bauer E."/>
        </authorList>
    </citation>
    <scope>NUCLEOTIDE SEQUENCE [LARGE SCALE GENOMIC DNA]</scope>
    <source>
        <tissue evidence="18">Whole body</tissue>
    </source>
</reference>
<proteinExistence type="inferred from homology"/>
<keyword evidence="12 14" id="KW-0407">Ion channel</keyword>
<dbReference type="Proteomes" id="UP000235965">
    <property type="component" value="Unassembled WGS sequence"/>
</dbReference>
<feature type="transmembrane region" description="Helical" evidence="16">
    <location>
        <begin position="164"/>
        <end position="194"/>
    </location>
</feature>
<feature type="transmembrane region" description="Helical" evidence="16">
    <location>
        <begin position="242"/>
        <end position="264"/>
    </location>
</feature>
<keyword evidence="11 16" id="KW-0472">Membrane</keyword>
<dbReference type="OrthoDB" id="297496at2759"/>
<evidence type="ECO:0000256" key="14">
    <source>
        <dbReference type="RuleBase" id="RU003857"/>
    </source>
</evidence>
<keyword evidence="8" id="KW-0851">Voltage-gated channel</keyword>
<dbReference type="InterPro" id="IPR013099">
    <property type="entry name" value="K_chnl_dom"/>
</dbReference>
<evidence type="ECO:0000256" key="8">
    <source>
        <dbReference type="ARBA" id="ARBA00022882"/>
    </source>
</evidence>
<dbReference type="GO" id="GO:0034702">
    <property type="term" value="C:monoatomic ion channel complex"/>
    <property type="evidence" value="ECO:0007669"/>
    <property type="project" value="UniProtKB-KW"/>
</dbReference>
<dbReference type="InterPro" id="IPR003280">
    <property type="entry name" value="2pore_dom_K_chnl"/>
</dbReference>
<keyword evidence="7" id="KW-0631">Potassium channel</keyword>
<dbReference type="InParanoid" id="A0A2J7R904"/>
<keyword evidence="4" id="KW-0633">Potassium transport</keyword>
<evidence type="ECO:0000256" key="1">
    <source>
        <dbReference type="ARBA" id="ARBA00004651"/>
    </source>
</evidence>
<keyword evidence="9 16" id="KW-1133">Transmembrane helix</keyword>
<feature type="transmembrane region" description="Helical" evidence="16">
    <location>
        <begin position="304"/>
        <end position="324"/>
    </location>
</feature>
<evidence type="ECO:0000256" key="5">
    <source>
        <dbReference type="ARBA" id="ARBA00022692"/>
    </source>
</evidence>
<evidence type="ECO:0000256" key="3">
    <source>
        <dbReference type="ARBA" id="ARBA00022475"/>
    </source>
</evidence>
<dbReference type="STRING" id="105785.A0A2J7R904"/>
<dbReference type="PRINTS" id="PR01588">
    <property type="entry name" value="THIKCHANNEL"/>
</dbReference>
<evidence type="ECO:0000313" key="18">
    <source>
        <dbReference type="EMBL" id="PNF37316.1"/>
    </source>
</evidence>
<dbReference type="Pfam" id="PF07885">
    <property type="entry name" value="Ion_trans_2"/>
    <property type="match status" value="2"/>
</dbReference>
<evidence type="ECO:0000256" key="15">
    <source>
        <dbReference type="SAM" id="MobiDB-lite"/>
    </source>
</evidence>
<feature type="domain" description="Potassium channel" evidence="17">
    <location>
        <begin position="148"/>
        <end position="186"/>
    </location>
</feature>
<evidence type="ECO:0000256" key="7">
    <source>
        <dbReference type="ARBA" id="ARBA00022826"/>
    </source>
</evidence>
<dbReference type="PANTHER" id="PTHR11003">
    <property type="entry name" value="POTASSIUM CHANNEL, SUBFAMILY K"/>
    <property type="match status" value="1"/>
</dbReference>
<keyword evidence="3" id="KW-1003">Cell membrane</keyword>
<evidence type="ECO:0000313" key="19">
    <source>
        <dbReference type="Proteomes" id="UP000235965"/>
    </source>
</evidence>
<dbReference type="AlphaFoldDB" id="A0A2J7R904"/>
<accession>A0A2J7R904</accession>
<dbReference type="InterPro" id="IPR005410">
    <property type="entry name" value="2pore_dom_K_chnl_THIK"/>
</dbReference>
<dbReference type="PANTHER" id="PTHR11003:SF10">
    <property type="entry name" value="POTASSIUM CHANNEL DOMAIN-CONTAINING PROTEIN"/>
    <property type="match status" value="1"/>
</dbReference>
<comment type="catalytic activity">
    <reaction evidence="13">
        <text>K(+)(in) = K(+)(out)</text>
        <dbReference type="Rhea" id="RHEA:29463"/>
        <dbReference type="ChEBI" id="CHEBI:29103"/>
    </reaction>
</comment>
<protein>
    <recommendedName>
        <fullName evidence="17">Potassium channel domain-containing protein</fullName>
    </recommendedName>
</protein>
<keyword evidence="10 14" id="KW-0406">Ion transport</keyword>
<feature type="transmembrane region" description="Helical" evidence="16">
    <location>
        <begin position="270"/>
        <end position="292"/>
    </location>
</feature>
<organism evidence="18 19">
    <name type="scientific">Cryptotermes secundus</name>
    <dbReference type="NCBI Taxonomy" id="105785"/>
    <lineage>
        <taxon>Eukaryota</taxon>
        <taxon>Metazoa</taxon>
        <taxon>Ecdysozoa</taxon>
        <taxon>Arthropoda</taxon>
        <taxon>Hexapoda</taxon>
        <taxon>Insecta</taxon>
        <taxon>Pterygota</taxon>
        <taxon>Neoptera</taxon>
        <taxon>Polyneoptera</taxon>
        <taxon>Dictyoptera</taxon>
        <taxon>Blattodea</taxon>
        <taxon>Blattoidea</taxon>
        <taxon>Termitoidae</taxon>
        <taxon>Kalotermitidae</taxon>
        <taxon>Cryptotermitinae</taxon>
        <taxon>Cryptotermes</taxon>
    </lineage>
</organism>
<comment type="caution">
    <text evidence="18">The sequence shown here is derived from an EMBL/GenBank/DDBJ whole genome shotgun (WGS) entry which is preliminary data.</text>
</comment>
<keyword evidence="6" id="KW-0479">Metal-binding</keyword>